<dbReference type="CDD" id="cd17324">
    <property type="entry name" value="MFS_NepI_like"/>
    <property type="match status" value="1"/>
</dbReference>
<reference evidence="11" key="1">
    <citation type="submission" date="2016-10" db="EMBL/GenBank/DDBJ databases">
        <authorList>
            <person name="Varghese N."/>
            <person name="Submissions S."/>
        </authorList>
    </citation>
    <scope>NUCLEOTIDE SEQUENCE [LARGE SCALE GENOMIC DNA]</scope>
    <source>
        <strain evidence="11">B48,IBRC-M 10115,DSM 25386,CECT 8001</strain>
    </source>
</reference>
<evidence type="ECO:0000256" key="8">
    <source>
        <dbReference type="SAM" id="Phobius"/>
    </source>
</evidence>
<dbReference type="PROSITE" id="PS50850">
    <property type="entry name" value="MFS"/>
    <property type="match status" value="1"/>
</dbReference>
<feature type="transmembrane region" description="Helical" evidence="8">
    <location>
        <begin position="367"/>
        <end position="387"/>
    </location>
</feature>
<feature type="domain" description="Major facilitator superfamily (MFS) profile" evidence="9">
    <location>
        <begin position="14"/>
        <end position="392"/>
    </location>
</feature>
<feature type="transmembrane region" description="Helical" evidence="8">
    <location>
        <begin position="249"/>
        <end position="270"/>
    </location>
</feature>
<comment type="subcellular location">
    <subcellularLocation>
        <location evidence="1">Cell membrane</location>
        <topology evidence="1">Multi-pass membrane protein</topology>
    </subcellularLocation>
</comment>
<keyword evidence="3" id="KW-0813">Transport</keyword>
<feature type="transmembrane region" description="Helical" evidence="8">
    <location>
        <begin position="138"/>
        <end position="156"/>
    </location>
</feature>
<keyword evidence="7 8" id="KW-0472">Membrane</keyword>
<feature type="transmembrane region" description="Helical" evidence="8">
    <location>
        <begin position="219"/>
        <end position="243"/>
    </location>
</feature>
<evidence type="ECO:0000256" key="5">
    <source>
        <dbReference type="ARBA" id="ARBA00022692"/>
    </source>
</evidence>
<dbReference type="PANTHER" id="PTHR43271">
    <property type="entry name" value="BLL2771 PROTEIN"/>
    <property type="match status" value="1"/>
</dbReference>
<evidence type="ECO:0000256" key="4">
    <source>
        <dbReference type="ARBA" id="ARBA00022475"/>
    </source>
</evidence>
<feature type="transmembrane region" description="Helical" evidence="8">
    <location>
        <begin position="282"/>
        <end position="301"/>
    </location>
</feature>
<dbReference type="GO" id="GO:0005886">
    <property type="term" value="C:plasma membrane"/>
    <property type="evidence" value="ECO:0007669"/>
    <property type="project" value="UniProtKB-SubCell"/>
</dbReference>
<sequence>MSYIQPGTKEYKRSKVALFIAGLVPFAMIYTTQPTMPLFADEFNVSAPVASLTLSLTTGLLAITLIIAGSISERIGIKQMMVVSMVLTSILGILSSLSPNFYTLLIFRTLLGVFVAGVPSIAMAYIGKTFHPLHTSMIMGFYISGSSIGGMSGRILTGLLTDFFTWRIAFAITGILTLILCLIFWLTLPSPQTETKDRVGWSSIWTSYKKHLMNKRLNYLFILGFLLMGSFVSMYNYIGFLLVKPPYNLSQTVIGFIFIVYLCGTFSSIYMGKKASKYGNLLILKLSIFITISGTIITLFPTLIFKIVGISVFTFGFFASHSIVSALVTENAKENKAQASSLYLLFYYLGSSVVGSVGGFFWEQFLWFGVIAFNLCLLLVGLFLVFVRGTTNIVSNEHTIENSNESSWSQTE</sequence>
<feature type="transmembrane region" description="Helical" evidence="8">
    <location>
        <begin position="80"/>
        <end position="99"/>
    </location>
</feature>
<keyword evidence="5 8" id="KW-0812">Transmembrane</keyword>
<dbReference type="Proteomes" id="UP000198553">
    <property type="component" value="Unassembled WGS sequence"/>
</dbReference>
<accession>A0A1H8L094</accession>
<dbReference type="STRING" id="930146.SAMN05192533_1374"/>
<feature type="transmembrane region" description="Helical" evidence="8">
    <location>
        <begin position="168"/>
        <end position="188"/>
    </location>
</feature>
<evidence type="ECO:0000256" key="2">
    <source>
        <dbReference type="ARBA" id="ARBA00008335"/>
    </source>
</evidence>
<keyword evidence="4" id="KW-1003">Cell membrane</keyword>
<evidence type="ECO:0000256" key="7">
    <source>
        <dbReference type="ARBA" id="ARBA00023136"/>
    </source>
</evidence>
<evidence type="ECO:0000256" key="3">
    <source>
        <dbReference type="ARBA" id="ARBA00022448"/>
    </source>
</evidence>
<proteinExistence type="inferred from homology"/>
<dbReference type="EMBL" id="FOBW01000037">
    <property type="protein sequence ID" value="SEN98582.1"/>
    <property type="molecule type" value="Genomic_DNA"/>
</dbReference>
<comment type="similarity">
    <text evidence="2">Belongs to the major facilitator superfamily.</text>
</comment>
<feature type="transmembrane region" description="Helical" evidence="8">
    <location>
        <begin position="45"/>
        <end position="68"/>
    </location>
</feature>
<dbReference type="RefSeq" id="WP_090750678.1">
    <property type="nucleotide sequence ID" value="NZ_FOBW01000037.1"/>
</dbReference>
<evidence type="ECO:0000313" key="11">
    <source>
        <dbReference type="Proteomes" id="UP000198553"/>
    </source>
</evidence>
<evidence type="ECO:0000313" key="10">
    <source>
        <dbReference type="EMBL" id="SEN98582.1"/>
    </source>
</evidence>
<dbReference type="OrthoDB" id="63984at2"/>
<dbReference type="Pfam" id="PF07690">
    <property type="entry name" value="MFS_1"/>
    <property type="match status" value="1"/>
</dbReference>
<dbReference type="AlphaFoldDB" id="A0A1H8L094"/>
<dbReference type="Gene3D" id="1.20.1250.20">
    <property type="entry name" value="MFS general substrate transporter like domains"/>
    <property type="match status" value="1"/>
</dbReference>
<gene>
    <name evidence="10" type="ORF">SAMN05192533_1374</name>
</gene>
<dbReference type="InterPro" id="IPR020846">
    <property type="entry name" value="MFS_dom"/>
</dbReference>
<organism evidence="10 11">
    <name type="scientific">Mesobacillus persicus</name>
    <dbReference type="NCBI Taxonomy" id="930146"/>
    <lineage>
        <taxon>Bacteria</taxon>
        <taxon>Bacillati</taxon>
        <taxon>Bacillota</taxon>
        <taxon>Bacilli</taxon>
        <taxon>Bacillales</taxon>
        <taxon>Bacillaceae</taxon>
        <taxon>Mesobacillus</taxon>
    </lineage>
</organism>
<keyword evidence="11" id="KW-1185">Reference proteome</keyword>
<name>A0A1H8L094_9BACI</name>
<protein>
    <submittedName>
        <fullName evidence="10">MFS transporter, YNFM family, putative membrane transport protein</fullName>
    </submittedName>
</protein>
<feature type="transmembrane region" description="Helical" evidence="8">
    <location>
        <begin position="307"/>
        <end position="329"/>
    </location>
</feature>
<dbReference type="InterPro" id="IPR011701">
    <property type="entry name" value="MFS"/>
</dbReference>
<feature type="transmembrane region" description="Helical" evidence="8">
    <location>
        <begin position="105"/>
        <end position="126"/>
    </location>
</feature>
<evidence type="ECO:0000259" key="9">
    <source>
        <dbReference type="PROSITE" id="PS50850"/>
    </source>
</evidence>
<evidence type="ECO:0000256" key="6">
    <source>
        <dbReference type="ARBA" id="ARBA00022989"/>
    </source>
</evidence>
<dbReference type="GO" id="GO:0022857">
    <property type="term" value="F:transmembrane transporter activity"/>
    <property type="evidence" value="ECO:0007669"/>
    <property type="project" value="InterPro"/>
</dbReference>
<feature type="transmembrane region" description="Helical" evidence="8">
    <location>
        <begin position="16"/>
        <end position="33"/>
    </location>
</feature>
<feature type="transmembrane region" description="Helical" evidence="8">
    <location>
        <begin position="341"/>
        <end position="361"/>
    </location>
</feature>
<keyword evidence="6 8" id="KW-1133">Transmembrane helix</keyword>
<dbReference type="InterPro" id="IPR036259">
    <property type="entry name" value="MFS_trans_sf"/>
</dbReference>
<evidence type="ECO:0000256" key="1">
    <source>
        <dbReference type="ARBA" id="ARBA00004651"/>
    </source>
</evidence>
<dbReference type="SUPFAM" id="SSF103473">
    <property type="entry name" value="MFS general substrate transporter"/>
    <property type="match status" value="1"/>
</dbReference>
<dbReference type="PANTHER" id="PTHR43271:SF1">
    <property type="entry name" value="INNER MEMBRANE TRANSPORT PROTEIN YNFM"/>
    <property type="match status" value="1"/>
</dbReference>